<dbReference type="Gene3D" id="3.40.50.1820">
    <property type="entry name" value="alpha/beta hydrolase"/>
    <property type="match status" value="1"/>
</dbReference>
<accession>A0A830HX43</accession>
<evidence type="ECO:0000313" key="2">
    <source>
        <dbReference type="EMBL" id="GHP11714.1"/>
    </source>
</evidence>
<sequence length="338" mass="36659">MFRFKGADVAYVCYKADSAAGAEATAAADTPRQNDQTPFVLVHGFGLSSFHWNRLAPVLAKASNRDVYAIDLLGFGKSAKTMPQGERLSTKLWGELIAAFAAEVCGGAYVVGNSIGSLSALQALACPSNGTFVRGAVCVNVAGGMNNNVRMLDTDFEYDPNLRLIYVPFKAVLAVLNALLKTKWVAKRLFDGVRSPEGVGNALKTFYPFNPEHVDDDLVKSVVAPAEDEDALDAFVAMLTDDAGERPEIIYDQVLEAARLANRQPPPLCIVWGECDTATPLGGPIAQHFQKLSKVQENDATLRFTVLEGHQHFPHDDEPELVVDSIMAWQCAVETKKV</sequence>
<comment type="caution">
    <text evidence="2">The sequence shown here is derived from an EMBL/GenBank/DDBJ whole genome shotgun (WGS) entry which is preliminary data.</text>
</comment>
<dbReference type="PANTHER" id="PTHR46438:SF7">
    <property type="entry name" value="ALPHA_BETA-HYDROLASES SUPERFAMILY PROTEIN"/>
    <property type="match status" value="1"/>
</dbReference>
<gene>
    <name evidence="2" type="ORF">PPROV_001044200</name>
</gene>
<proteinExistence type="predicted"/>
<name>A0A830HX43_9CHLO</name>
<evidence type="ECO:0000259" key="1">
    <source>
        <dbReference type="Pfam" id="PF12697"/>
    </source>
</evidence>
<dbReference type="AlphaFoldDB" id="A0A830HX43"/>
<keyword evidence="3" id="KW-1185">Reference proteome</keyword>
<dbReference type="Proteomes" id="UP000660262">
    <property type="component" value="Unassembled WGS sequence"/>
</dbReference>
<dbReference type="InterPro" id="IPR000073">
    <property type="entry name" value="AB_hydrolase_1"/>
</dbReference>
<dbReference type="GO" id="GO:0009507">
    <property type="term" value="C:chloroplast"/>
    <property type="evidence" value="ECO:0007669"/>
    <property type="project" value="TreeGrafter"/>
</dbReference>
<evidence type="ECO:0000313" key="3">
    <source>
        <dbReference type="Proteomes" id="UP000660262"/>
    </source>
</evidence>
<dbReference type="OrthoDB" id="408373at2759"/>
<dbReference type="GO" id="GO:0047746">
    <property type="term" value="F:chlorophyllase activity"/>
    <property type="evidence" value="ECO:0007669"/>
    <property type="project" value="TreeGrafter"/>
</dbReference>
<dbReference type="PRINTS" id="PR00412">
    <property type="entry name" value="EPOXHYDRLASE"/>
</dbReference>
<protein>
    <recommendedName>
        <fullName evidence="1">AB hydrolase-1 domain-containing protein</fullName>
    </recommendedName>
</protein>
<reference evidence="2" key="1">
    <citation type="submission" date="2020-10" db="EMBL/GenBank/DDBJ databases">
        <title>Unveiling of a novel bifunctional photoreceptor, Dualchrome1, isolated from a cosmopolitan green alga.</title>
        <authorList>
            <person name="Suzuki S."/>
            <person name="Kawachi M."/>
        </authorList>
    </citation>
    <scope>NUCLEOTIDE SEQUENCE</scope>
    <source>
        <strain evidence="2">NIES 2893</strain>
    </source>
</reference>
<organism evidence="2 3">
    <name type="scientific">Pycnococcus provasolii</name>
    <dbReference type="NCBI Taxonomy" id="41880"/>
    <lineage>
        <taxon>Eukaryota</taxon>
        <taxon>Viridiplantae</taxon>
        <taxon>Chlorophyta</taxon>
        <taxon>Pseudoscourfieldiophyceae</taxon>
        <taxon>Pseudoscourfieldiales</taxon>
        <taxon>Pycnococcaceae</taxon>
        <taxon>Pycnococcus</taxon>
    </lineage>
</organism>
<dbReference type="InterPro" id="IPR029058">
    <property type="entry name" value="AB_hydrolase_fold"/>
</dbReference>
<dbReference type="EMBL" id="BNJQ01000036">
    <property type="protein sequence ID" value="GHP11714.1"/>
    <property type="molecule type" value="Genomic_DNA"/>
</dbReference>
<feature type="domain" description="AB hydrolase-1" evidence="1">
    <location>
        <begin position="39"/>
        <end position="324"/>
    </location>
</feature>
<dbReference type="InterPro" id="IPR000639">
    <property type="entry name" value="Epox_hydrolase-like"/>
</dbReference>
<dbReference type="GO" id="GO:0015994">
    <property type="term" value="P:chlorophyll metabolic process"/>
    <property type="evidence" value="ECO:0007669"/>
    <property type="project" value="TreeGrafter"/>
</dbReference>
<dbReference type="PANTHER" id="PTHR46438">
    <property type="entry name" value="ALPHA/BETA-HYDROLASES SUPERFAMILY PROTEIN"/>
    <property type="match status" value="1"/>
</dbReference>
<dbReference type="Pfam" id="PF12697">
    <property type="entry name" value="Abhydrolase_6"/>
    <property type="match status" value="1"/>
</dbReference>
<dbReference type="SUPFAM" id="SSF53474">
    <property type="entry name" value="alpha/beta-Hydrolases"/>
    <property type="match status" value="1"/>
</dbReference>